<dbReference type="GO" id="GO:0008289">
    <property type="term" value="F:lipid binding"/>
    <property type="evidence" value="ECO:0007669"/>
    <property type="project" value="InterPro"/>
</dbReference>
<dbReference type="PANTHER" id="PTHR14096">
    <property type="entry name" value="APOLIPOPROTEIN L"/>
    <property type="match status" value="1"/>
</dbReference>
<name>A0A6G1AZQ6_CROCR</name>
<dbReference type="GO" id="GO:0005576">
    <property type="term" value="C:extracellular region"/>
    <property type="evidence" value="ECO:0007669"/>
    <property type="project" value="InterPro"/>
</dbReference>
<comment type="similarity">
    <text evidence="1">Belongs to the apolipoprotein L family.</text>
</comment>
<dbReference type="GO" id="GO:0042157">
    <property type="term" value="P:lipoprotein metabolic process"/>
    <property type="evidence" value="ECO:0007669"/>
    <property type="project" value="InterPro"/>
</dbReference>
<accession>A0A6G1AZQ6</accession>
<dbReference type="AlphaFoldDB" id="A0A6G1AZQ6"/>
<dbReference type="Pfam" id="PF05461">
    <property type="entry name" value="ApoL"/>
    <property type="match status" value="1"/>
</dbReference>
<protein>
    <submittedName>
        <fullName evidence="2">APOL3 protein</fullName>
    </submittedName>
</protein>
<evidence type="ECO:0000313" key="2">
    <source>
        <dbReference type="EMBL" id="KAF0881465.1"/>
    </source>
</evidence>
<dbReference type="GO" id="GO:0006869">
    <property type="term" value="P:lipid transport"/>
    <property type="evidence" value="ECO:0007669"/>
    <property type="project" value="InterPro"/>
</dbReference>
<dbReference type="GO" id="GO:0016020">
    <property type="term" value="C:membrane"/>
    <property type="evidence" value="ECO:0007669"/>
    <property type="project" value="TreeGrafter"/>
</dbReference>
<proteinExistence type="inferred from homology"/>
<dbReference type="EMBL" id="VOAJ01002723">
    <property type="protein sequence ID" value="KAF0881465.1"/>
    <property type="molecule type" value="Genomic_DNA"/>
</dbReference>
<reference evidence="2 3" key="1">
    <citation type="submission" date="2019-11" db="EMBL/GenBank/DDBJ databases">
        <authorList>
            <person name="Yang C."/>
            <person name="Li F."/>
        </authorList>
    </citation>
    <scope>NUCLEOTIDE SEQUENCE [LARGE SCALE GENOMIC DNA]</scope>
    <source>
        <strain evidence="2">KB4526</strain>
        <tissue evidence="2">Muscle</tissue>
    </source>
</reference>
<keyword evidence="3" id="KW-1185">Reference proteome</keyword>
<dbReference type="InterPro" id="IPR008405">
    <property type="entry name" value="ApoL"/>
</dbReference>
<evidence type="ECO:0000256" key="1">
    <source>
        <dbReference type="ARBA" id="ARBA00010090"/>
    </source>
</evidence>
<organism evidence="2 3">
    <name type="scientific">Crocuta crocuta</name>
    <name type="common">Spotted hyena</name>
    <dbReference type="NCBI Taxonomy" id="9678"/>
    <lineage>
        <taxon>Eukaryota</taxon>
        <taxon>Metazoa</taxon>
        <taxon>Chordata</taxon>
        <taxon>Craniata</taxon>
        <taxon>Vertebrata</taxon>
        <taxon>Euteleostomi</taxon>
        <taxon>Mammalia</taxon>
        <taxon>Eutheria</taxon>
        <taxon>Laurasiatheria</taxon>
        <taxon>Carnivora</taxon>
        <taxon>Feliformia</taxon>
        <taxon>Hyaenidae</taxon>
        <taxon>Crocuta</taxon>
    </lineage>
</organism>
<comment type="caution">
    <text evidence="2">The sequence shown here is derived from an EMBL/GenBank/DDBJ whole genome shotgun (WGS) entry which is preliminary data.</text>
</comment>
<evidence type="ECO:0000313" key="3">
    <source>
        <dbReference type="Proteomes" id="UP000475037"/>
    </source>
</evidence>
<gene>
    <name evidence="2" type="primary">Apol3_2</name>
    <name evidence="2" type="ORF">FOF47_R18968</name>
</gene>
<feature type="non-terminal residue" evidence="2">
    <location>
        <position position="248"/>
    </location>
</feature>
<dbReference type="PANTHER" id="PTHR14096:SF27">
    <property type="entry name" value="APOLIPOPROTEIN L2"/>
    <property type="match status" value="1"/>
</dbReference>
<dbReference type="Proteomes" id="UP000475037">
    <property type="component" value="Unassembled WGS sequence"/>
</dbReference>
<sequence length="248" mass="27314">FLNEFPHLKEELEGQIRKLWELVDKADKVHRKCTITNIVARSIGAMSGVMTVLGLGLAPVTAGVSLPLWATGMVLGAVSAVTRVSSNIVEHKKTSSLRAKASHLTSTGSDNREVVAKCLYENTPRSNSLKHWAKVLKNIGKNVRAIWLAKANRRLAAPAKRLMTTGRVSAWSGKKVQKAFPFVAVALANEGEWMGAALLLVMEVTNLLKELKHVYDGATKPAEELRMQAQLLESKLEELTQLHEHLIR</sequence>
<feature type="non-terminal residue" evidence="2">
    <location>
        <position position="1"/>
    </location>
</feature>